<dbReference type="EMBL" id="CAJQZP010000304">
    <property type="protein sequence ID" value="CAG4955834.1"/>
    <property type="molecule type" value="Genomic_DNA"/>
</dbReference>
<reference evidence="3" key="1">
    <citation type="submission" date="2021-04" db="EMBL/GenBank/DDBJ databases">
        <authorList>
            <person name="Tunstrom K."/>
        </authorList>
    </citation>
    <scope>NUCLEOTIDE SEQUENCE</scope>
</reference>
<feature type="chain" id="PRO_5035890968" evidence="2">
    <location>
        <begin position="19"/>
        <end position="1000"/>
    </location>
</feature>
<feature type="compositionally biased region" description="Basic and acidic residues" evidence="1">
    <location>
        <begin position="216"/>
        <end position="230"/>
    </location>
</feature>
<keyword evidence="4" id="KW-1185">Reference proteome</keyword>
<organism evidence="3 4">
    <name type="scientific">Parnassius apollo</name>
    <name type="common">Apollo butterfly</name>
    <name type="synonym">Papilio apollo</name>
    <dbReference type="NCBI Taxonomy" id="110799"/>
    <lineage>
        <taxon>Eukaryota</taxon>
        <taxon>Metazoa</taxon>
        <taxon>Ecdysozoa</taxon>
        <taxon>Arthropoda</taxon>
        <taxon>Hexapoda</taxon>
        <taxon>Insecta</taxon>
        <taxon>Pterygota</taxon>
        <taxon>Neoptera</taxon>
        <taxon>Endopterygota</taxon>
        <taxon>Lepidoptera</taxon>
        <taxon>Glossata</taxon>
        <taxon>Ditrysia</taxon>
        <taxon>Papilionoidea</taxon>
        <taxon>Papilionidae</taxon>
        <taxon>Parnassiinae</taxon>
        <taxon>Parnassini</taxon>
        <taxon>Parnassius</taxon>
        <taxon>Parnassius</taxon>
    </lineage>
</organism>
<comment type="caution">
    <text evidence="3">The sequence shown here is derived from an EMBL/GenBank/DDBJ whole genome shotgun (WGS) entry which is preliminary data.</text>
</comment>
<protein>
    <submittedName>
        <fullName evidence="3">(apollo) hypothetical protein</fullName>
    </submittedName>
</protein>
<gene>
    <name evidence="3" type="ORF">PAPOLLO_LOCUS5392</name>
</gene>
<dbReference type="OrthoDB" id="7493403at2759"/>
<evidence type="ECO:0000256" key="1">
    <source>
        <dbReference type="SAM" id="MobiDB-lite"/>
    </source>
</evidence>
<evidence type="ECO:0000313" key="3">
    <source>
        <dbReference type="EMBL" id="CAG4955834.1"/>
    </source>
</evidence>
<feature type="region of interest" description="Disordered" evidence="1">
    <location>
        <begin position="180"/>
        <end position="237"/>
    </location>
</feature>
<evidence type="ECO:0000313" key="4">
    <source>
        <dbReference type="Proteomes" id="UP000691718"/>
    </source>
</evidence>
<sequence length="1000" mass="116224">MKVYLLILFCACINIVKADTDSDEAKYIDLLPEEEKQEFLNRIARRILGEIRSRGNLGKSSIEISDEKLNENDAYVQKIMEEESESIKNERRLGVDGLKNENLKEDDNVDIRVKPLPENQFNGQENQENSEITELTAYEMKKRMKKDTPENNERISDENIAFNRDTVSDIPVHVIYDDDKNSNNVVKSSNFNNDNIAVSEDNNKDVSEKQNSQDGLHNESKKSDITDMRKSNSNINLEGNIENKGIVSIPQTSSNDFDLQQEDFVERNAMIPNDNGKKSSTEAENLETVKEYTQRDGADDYLEMKYRENATKNNLDTRPSMKELKNVTVDSNQLIIGLTTDASNVLNTNSLSIQNNVSTSGGIIRNEVNIGKIKSQPFLNNTKEYFNNNDLLDEKVNPEIENQTNKIGIHHNKNFTKNDNLETYIASNKDDLIEGNFEGNDFSNDKTVLRKKIQLNEDSAEDAEHASSEEIIVKTNNSNTFPSLNTHSMSDSYKVYEIHNKYPPFVTSEQKSNGKFVDEPFYAPVYNYAPSNAFYSAYNRFGPNFKENYRVIQNVGSFENEKSYEKNQLNNYLDYTRSHSLEKNIQRNFELNAHKSNLKPFSKEFTDMNFNPYEYLDMDYYFGRISNKPGSIYNDFTNENSQNLPPEHISKDLLWKDSSEDVIDPDPIVDKYNIKDKIRKIRNILYLQKYGKDVVVKRTLDKKRREGNTQFRNKNQYLLDSSSKGNDQTKFVWIPGIPKKKENNVAVDYYFSRMNEEEPLLHNIKPNIYLGDGKNTLKIEKRSKNEMKPVFKNIKVLEEKRLQMPFKSDNMLKIDLAMTDGKNMNIIFRKVKRPERNEFRAYLYACLNVLKDMIEHNNKGLLGYNWLGSTVDLQSAIWKLLDLTNNLKEPSDVHYSDVELFKYIVYLFKSSNTRLEEAKRELSYKTRSGNQIEKRTVKRKMLLPRNGNKKVGEKIDKPLERWLQLYKNIRHSNSIIEIDVLLEFEDFLTDLQESLYEVGM</sequence>
<evidence type="ECO:0000256" key="2">
    <source>
        <dbReference type="SAM" id="SignalP"/>
    </source>
</evidence>
<dbReference type="AlphaFoldDB" id="A0A8S3WDP5"/>
<feature type="compositionally biased region" description="Low complexity" evidence="1">
    <location>
        <begin position="182"/>
        <end position="195"/>
    </location>
</feature>
<name>A0A8S3WDP5_PARAO</name>
<proteinExistence type="predicted"/>
<feature type="signal peptide" evidence="2">
    <location>
        <begin position="1"/>
        <end position="18"/>
    </location>
</feature>
<keyword evidence="2" id="KW-0732">Signal</keyword>
<dbReference type="Proteomes" id="UP000691718">
    <property type="component" value="Unassembled WGS sequence"/>
</dbReference>
<accession>A0A8S3WDP5</accession>